<gene>
    <name evidence="2" type="ORF">EYF80_026762</name>
</gene>
<dbReference type="AlphaFoldDB" id="A0A4Z2HDR1"/>
<dbReference type="EMBL" id="SRLO01000281">
    <property type="protein sequence ID" value="TNN63034.1"/>
    <property type="molecule type" value="Genomic_DNA"/>
</dbReference>
<evidence type="ECO:0000313" key="2">
    <source>
        <dbReference type="EMBL" id="TNN63034.1"/>
    </source>
</evidence>
<evidence type="ECO:0000256" key="1">
    <source>
        <dbReference type="SAM" id="MobiDB-lite"/>
    </source>
</evidence>
<keyword evidence="3" id="KW-1185">Reference proteome</keyword>
<feature type="region of interest" description="Disordered" evidence="1">
    <location>
        <begin position="1"/>
        <end position="32"/>
    </location>
</feature>
<comment type="caution">
    <text evidence="2">The sequence shown here is derived from an EMBL/GenBank/DDBJ whole genome shotgun (WGS) entry which is preliminary data.</text>
</comment>
<name>A0A4Z2HDR1_9TELE</name>
<proteinExistence type="predicted"/>
<accession>A0A4Z2HDR1</accession>
<feature type="compositionally biased region" description="Basic and acidic residues" evidence="1">
    <location>
        <begin position="1"/>
        <end position="17"/>
    </location>
</feature>
<reference evidence="2 3" key="1">
    <citation type="submission" date="2019-03" db="EMBL/GenBank/DDBJ databases">
        <title>First draft genome of Liparis tanakae, snailfish: a comprehensive survey of snailfish specific genes.</title>
        <authorList>
            <person name="Kim W."/>
            <person name="Song I."/>
            <person name="Jeong J.-H."/>
            <person name="Kim D."/>
            <person name="Kim S."/>
            <person name="Ryu S."/>
            <person name="Song J.Y."/>
            <person name="Lee S.K."/>
        </authorList>
    </citation>
    <scope>NUCLEOTIDE SEQUENCE [LARGE SCALE GENOMIC DNA]</scope>
    <source>
        <tissue evidence="2">Muscle</tissue>
    </source>
</reference>
<protein>
    <submittedName>
        <fullName evidence="2">Uncharacterized protein</fullName>
    </submittedName>
</protein>
<organism evidence="2 3">
    <name type="scientific">Liparis tanakae</name>
    <name type="common">Tanaka's snailfish</name>
    <dbReference type="NCBI Taxonomy" id="230148"/>
    <lineage>
        <taxon>Eukaryota</taxon>
        <taxon>Metazoa</taxon>
        <taxon>Chordata</taxon>
        <taxon>Craniata</taxon>
        <taxon>Vertebrata</taxon>
        <taxon>Euteleostomi</taxon>
        <taxon>Actinopterygii</taxon>
        <taxon>Neopterygii</taxon>
        <taxon>Teleostei</taxon>
        <taxon>Neoteleostei</taxon>
        <taxon>Acanthomorphata</taxon>
        <taxon>Eupercaria</taxon>
        <taxon>Perciformes</taxon>
        <taxon>Cottioidei</taxon>
        <taxon>Cottales</taxon>
        <taxon>Liparidae</taxon>
        <taxon>Liparis</taxon>
    </lineage>
</organism>
<evidence type="ECO:0000313" key="3">
    <source>
        <dbReference type="Proteomes" id="UP000314294"/>
    </source>
</evidence>
<sequence>MLEVDDERRSVTDKKSAPESQSRDGAGPITISREGDLTLGLETLLTVSVWLWRVAPLRSPADSDGNIRRRHAELSDKSHASKPLCVRFLVAVRRKPTGCVAWSFGKRRRGRMILSEMTRERGGAPRGGGGQDGRGGETKCGALPDERLCVLRPRDPATDAIFLSLRALFVSRLTTTICSEQITNEVKDLFLETSIDDGETLYAGDVHHAAIVYAHGPAALGLAAELE</sequence>
<dbReference type="Proteomes" id="UP000314294">
    <property type="component" value="Unassembled WGS sequence"/>
</dbReference>